<protein>
    <submittedName>
        <fullName evidence="1">Uncharacterized protein</fullName>
    </submittedName>
</protein>
<accession>A0A5C5V6B7</accession>
<dbReference type="AlphaFoldDB" id="A0A5C5V6B7"/>
<dbReference type="Proteomes" id="UP000316714">
    <property type="component" value="Unassembled WGS sequence"/>
</dbReference>
<dbReference type="RefSeq" id="WP_146567238.1">
    <property type="nucleotide sequence ID" value="NZ_SIHJ01000002.1"/>
</dbReference>
<organism evidence="1 2">
    <name type="scientific">Posidoniimonas corsicana</name>
    <dbReference type="NCBI Taxonomy" id="1938618"/>
    <lineage>
        <taxon>Bacteria</taxon>
        <taxon>Pseudomonadati</taxon>
        <taxon>Planctomycetota</taxon>
        <taxon>Planctomycetia</taxon>
        <taxon>Pirellulales</taxon>
        <taxon>Lacipirellulaceae</taxon>
        <taxon>Posidoniimonas</taxon>
    </lineage>
</organism>
<dbReference type="EMBL" id="SIHJ01000002">
    <property type="protein sequence ID" value="TWT34088.1"/>
    <property type="molecule type" value="Genomic_DNA"/>
</dbReference>
<keyword evidence="2" id="KW-1185">Reference proteome</keyword>
<dbReference type="OrthoDB" id="285317at2"/>
<sequence>MKPTDLHSGAARIRHAMEELLRVWEDAGDHWNDSVSEALYRERIEPILPIVKNTLDAAGRMQVLLDQARRDLES</sequence>
<evidence type="ECO:0000313" key="2">
    <source>
        <dbReference type="Proteomes" id="UP000316714"/>
    </source>
</evidence>
<name>A0A5C5V6B7_9BACT</name>
<proteinExistence type="predicted"/>
<reference evidence="1 2" key="1">
    <citation type="submission" date="2019-02" db="EMBL/GenBank/DDBJ databases">
        <title>Deep-cultivation of Planctomycetes and their phenomic and genomic characterization uncovers novel biology.</title>
        <authorList>
            <person name="Wiegand S."/>
            <person name="Jogler M."/>
            <person name="Boedeker C."/>
            <person name="Pinto D."/>
            <person name="Vollmers J."/>
            <person name="Rivas-Marin E."/>
            <person name="Kohn T."/>
            <person name="Peeters S.H."/>
            <person name="Heuer A."/>
            <person name="Rast P."/>
            <person name="Oberbeckmann S."/>
            <person name="Bunk B."/>
            <person name="Jeske O."/>
            <person name="Meyerdierks A."/>
            <person name="Storesund J.E."/>
            <person name="Kallscheuer N."/>
            <person name="Luecker S."/>
            <person name="Lage O.M."/>
            <person name="Pohl T."/>
            <person name="Merkel B.J."/>
            <person name="Hornburger P."/>
            <person name="Mueller R.-W."/>
            <person name="Bruemmer F."/>
            <person name="Labrenz M."/>
            <person name="Spormann A.M."/>
            <person name="Op Den Camp H."/>
            <person name="Overmann J."/>
            <person name="Amann R."/>
            <person name="Jetten M.S.M."/>
            <person name="Mascher T."/>
            <person name="Medema M.H."/>
            <person name="Devos D.P."/>
            <person name="Kaster A.-K."/>
            <person name="Ovreas L."/>
            <person name="Rohde M."/>
            <person name="Galperin M.Y."/>
            <person name="Jogler C."/>
        </authorList>
    </citation>
    <scope>NUCLEOTIDE SEQUENCE [LARGE SCALE GENOMIC DNA]</scope>
    <source>
        <strain evidence="1 2">KOR34</strain>
    </source>
</reference>
<comment type="caution">
    <text evidence="1">The sequence shown here is derived from an EMBL/GenBank/DDBJ whole genome shotgun (WGS) entry which is preliminary data.</text>
</comment>
<evidence type="ECO:0000313" key="1">
    <source>
        <dbReference type="EMBL" id="TWT34088.1"/>
    </source>
</evidence>
<gene>
    <name evidence="1" type="ORF">KOR34_39240</name>
</gene>